<name>A0ABW2A8Z8_9GAMM</name>
<dbReference type="Proteomes" id="UP001596422">
    <property type="component" value="Unassembled WGS sequence"/>
</dbReference>
<evidence type="ECO:0008006" key="3">
    <source>
        <dbReference type="Google" id="ProtNLM"/>
    </source>
</evidence>
<sequence length="240" mass="25098">MAATAAPDLQGTRRRALVAGDRDIGAGQPAASGGEIVAGRQAFSRPGSFCMRQCLFMAGSAAHHDFGKSRCVAVLPGIVGFLYATGVAVGTLAVPVLVDAPPVNCNIGWIGGWIIETEPALSSRSGRTGVPGNIQCLQLTFADIEQVLLQRIYPKGIANPPVRGLSLFGQSDPIAIIVVRKQRFYFGVEIASLVEIAQYAGFGWPLHRDRMLGAGPIATLLRVAANTARSGLGIGIGHQA</sequence>
<gene>
    <name evidence="1" type="ORF">ACFQDL_30340</name>
</gene>
<evidence type="ECO:0000313" key="2">
    <source>
        <dbReference type="Proteomes" id="UP001596422"/>
    </source>
</evidence>
<proteinExistence type="predicted"/>
<organism evidence="1 2">
    <name type="scientific">Marinobacterium aestuariivivens</name>
    <dbReference type="NCBI Taxonomy" id="1698799"/>
    <lineage>
        <taxon>Bacteria</taxon>
        <taxon>Pseudomonadati</taxon>
        <taxon>Pseudomonadota</taxon>
        <taxon>Gammaproteobacteria</taxon>
        <taxon>Oceanospirillales</taxon>
        <taxon>Oceanospirillaceae</taxon>
        <taxon>Marinobacterium</taxon>
    </lineage>
</organism>
<evidence type="ECO:0000313" key="1">
    <source>
        <dbReference type="EMBL" id="MFC6673908.1"/>
    </source>
</evidence>
<accession>A0ABW2A8Z8</accession>
<keyword evidence="2" id="KW-1185">Reference proteome</keyword>
<reference evidence="2" key="1">
    <citation type="journal article" date="2019" name="Int. J. Syst. Evol. Microbiol.">
        <title>The Global Catalogue of Microorganisms (GCM) 10K type strain sequencing project: providing services to taxonomists for standard genome sequencing and annotation.</title>
        <authorList>
            <consortium name="The Broad Institute Genomics Platform"/>
            <consortium name="The Broad Institute Genome Sequencing Center for Infectious Disease"/>
            <person name="Wu L."/>
            <person name="Ma J."/>
        </authorList>
    </citation>
    <scope>NUCLEOTIDE SEQUENCE [LARGE SCALE GENOMIC DNA]</scope>
    <source>
        <strain evidence="2">NBRC 111756</strain>
    </source>
</reference>
<protein>
    <recommendedName>
        <fullName evidence="3">CheW-like domain-containing protein</fullName>
    </recommendedName>
</protein>
<comment type="caution">
    <text evidence="1">The sequence shown here is derived from an EMBL/GenBank/DDBJ whole genome shotgun (WGS) entry which is preliminary data.</text>
</comment>
<dbReference type="EMBL" id="JBHSWE010000001">
    <property type="protein sequence ID" value="MFC6673908.1"/>
    <property type="molecule type" value="Genomic_DNA"/>
</dbReference>